<feature type="compositionally biased region" description="Basic and acidic residues" evidence="1">
    <location>
        <begin position="1"/>
        <end position="29"/>
    </location>
</feature>
<dbReference type="InterPro" id="IPR057402">
    <property type="entry name" value="AIM3_BBC1_C"/>
</dbReference>
<comment type="caution">
    <text evidence="3">The sequence shown here is derived from an EMBL/GenBank/DDBJ whole genome shotgun (WGS) entry which is preliminary data.</text>
</comment>
<organism evidence="3 4">
    <name type="scientific">Grifola frondosa</name>
    <name type="common">Maitake</name>
    <name type="synonym">Polyporus frondosus</name>
    <dbReference type="NCBI Taxonomy" id="5627"/>
    <lineage>
        <taxon>Eukaryota</taxon>
        <taxon>Fungi</taxon>
        <taxon>Dikarya</taxon>
        <taxon>Basidiomycota</taxon>
        <taxon>Agaricomycotina</taxon>
        <taxon>Agaricomycetes</taxon>
        <taxon>Polyporales</taxon>
        <taxon>Grifolaceae</taxon>
        <taxon>Grifola</taxon>
    </lineage>
</organism>
<evidence type="ECO:0000256" key="1">
    <source>
        <dbReference type="SAM" id="MobiDB-lite"/>
    </source>
</evidence>
<feature type="compositionally biased region" description="Polar residues" evidence="1">
    <location>
        <begin position="197"/>
        <end position="213"/>
    </location>
</feature>
<feature type="compositionally biased region" description="Polar residues" evidence="1">
    <location>
        <begin position="30"/>
        <end position="41"/>
    </location>
</feature>
<feature type="region of interest" description="Disordered" evidence="1">
    <location>
        <begin position="158"/>
        <end position="218"/>
    </location>
</feature>
<dbReference type="AlphaFoldDB" id="A0A1C7MEQ4"/>
<evidence type="ECO:0000313" key="4">
    <source>
        <dbReference type="Proteomes" id="UP000092993"/>
    </source>
</evidence>
<name>A0A1C7MEQ4_GRIFR</name>
<feature type="compositionally biased region" description="Low complexity" evidence="1">
    <location>
        <begin position="70"/>
        <end position="86"/>
    </location>
</feature>
<dbReference type="STRING" id="5627.A0A1C7MEQ4"/>
<gene>
    <name evidence="3" type="primary">AIM3</name>
    <name evidence="3" type="ORF">A0H81_05305</name>
</gene>
<evidence type="ECO:0000313" key="3">
    <source>
        <dbReference type="EMBL" id="OBZ74899.1"/>
    </source>
</evidence>
<sequence>MPSFADLKDKALKAKDIGATKLVNTRDRYTSTSSKNINWNADITKKPPPPPPSRSVVKERLPPPPQRRFSPSTASPSHSDASAPSSPVAPPPKPMPWSRHSDQATPSAPISPSAVARNSHHEESDSTAHRVDWANFSPEDKQVFFSWLDEYFSRHFNVSQRSSGPKDPVQRPETPAVSVVSQASAGPPQLPLWSRPKQPSITPPSQGDSFTTSYPPPTEHGSAALDLAYYFTPSAHWDSSWYTSSNPMPPFLQGNSQIVSTYSWQTLGTSKTIDFSSNANADPNDTRAVQRSARYLPRPQAMDRAALVEAHETYGETTAAFAESFEGTGQACGRGECWDLASEALKYFDQYDYVPKPVPSISRTQGHLIFEGKASGHGRAHQVGRWRGGDDRVRRGDMVEWRSVRISMRGGAWATLGNPDHTAVIVTDAVPSVPVADGQSVKPAELGTLEVVEQSVGKPPARASYDLDGLEEGEMWIYRPVGMVAYVGSLLEVKCPEGVNALTV</sequence>
<reference evidence="3 4" key="1">
    <citation type="submission" date="2016-03" db="EMBL/GenBank/DDBJ databases">
        <title>Whole genome sequencing of Grifola frondosa 9006-11.</title>
        <authorList>
            <person name="Min B."/>
            <person name="Park H."/>
            <person name="Kim J.-G."/>
            <person name="Cho H."/>
            <person name="Oh Y.-L."/>
            <person name="Kong W.-S."/>
            <person name="Choi I.-G."/>
        </authorList>
    </citation>
    <scope>NUCLEOTIDE SEQUENCE [LARGE SCALE GENOMIC DNA]</scope>
    <source>
        <strain evidence="3 4">9006-11</strain>
    </source>
</reference>
<keyword evidence="4" id="KW-1185">Reference proteome</keyword>
<dbReference type="EMBL" id="LUGG01000005">
    <property type="protein sequence ID" value="OBZ74899.1"/>
    <property type="molecule type" value="Genomic_DNA"/>
</dbReference>
<evidence type="ECO:0000259" key="2">
    <source>
        <dbReference type="Pfam" id="PF25459"/>
    </source>
</evidence>
<accession>A0A1C7MEQ4</accession>
<protein>
    <submittedName>
        <fullName evidence="3">Altered inheritance of mitochondria protein 3</fullName>
    </submittedName>
</protein>
<dbReference type="OMA" id="GEMWIYR"/>
<feature type="region of interest" description="Disordered" evidence="1">
    <location>
        <begin position="1"/>
        <end position="129"/>
    </location>
</feature>
<feature type="compositionally biased region" description="Basic and acidic residues" evidence="1">
    <location>
        <begin position="119"/>
        <end position="129"/>
    </location>
</feature>
<proteinExistence type="predicted"/>
<dbReference type="Pfam" id="PF25459">
    <property type="entry name" value="AIM3_BBC1_C"/>
    <property type="match status" value="1"/>
</dbReference>
<feature type="domain" description="BBC1/AIM3 cysteine proteinase-fold" evidence="2">
    <location>
        <begin position="293"/>
        <end position="489"/>
    </location>
</feature>
<dbReference type="OrthoDB" id="3357271at2759"/>
<dbReference type="Proteomes" id="UP000092993">
    <property type="component" value="Unassembled WGS sequence"/>
</dbReference>